<dbReference type="Pfam" id="PF12833">
    <property type="entry name" value="HTH_18"/>
    <property type="match status" value="1"/>
</dbReference>
<keyword evidence="2" id="KW-0238">DNA-binding</keyword>
<dbReference type="Gene3D" id="1.10.10.60">
    <property type="entry name" value="Homeodomain-like"/>
    <property type="match status" value="1"/>
</dbReference>
<dbReference type="GO" id="GO:0043565">
    <property type="term" value="F:sequence-specific DNA binding"/>
    <property type="evidence" value="ECO:0007669"/>
    <property type="project" value="InterPro"/>
</dbReference>
<dbReference type="SMART" id="SM00342">
    <property type="entry name" value="HTH_ARAC"/>
    <property type="match status" value="1"/>
</dbReference>
<keyword evidence="1" id="KW-0805">Transcription regulation</keyword>
<evidence type="ECO:0000313" key="6">
    <source>
        <dbReference type="EMBL" id="SOY42119.1"/>
    </source>
</evidence>
<dbReference type="InterPro" id="IPR050204">
    <property type="entry name" value="AraC_XylS_family_regulators"/>
</dbReference>
<feature type="region of interest" description="Disordered" evidence="4">
    <location>
        <begin position="187"/>
        <end position="213"/>
    </location>
</feature>
<name>A0A975WSV1_9BURK</name>
<feature type="compositionally biased region" description="Polar residues" evidence="4">
    <location>
        <begin position="203"/>
        <end position="213"/>
    </location>
</feature>
<feature type="region of interest" description="Disordered" evidence="4">
    <location>
        <begin position="1"/>
        <end position="25"/>
    </location>
</feature>
<dbReference type="Proteomes" id="UP000257016">
    <property type="component" value="Unassembled WGS sequence"/>
</dbReference>
<organism evidence="6 7">
    <name type="scientific">Cupriavidus taiwanensis</name>
    <dbReference type="NCBI Taxonomy" id="164546"/>
    <lineage>
        <taxon>Bacteria</taxon>
        <taxon>Pseudomonadati</taxon>
        <taxon>Pseudomonadota</taxon>
        <taxon>Betaproteobacteria</taxon>
        <taxon>Burkholderiales</taxon>
        <taxon>Burkholderiaceae</taxon>
        <taxon>Cupriavidus</taxon>
    </lineage>
</organism>
<dbReference type="InterPro" id="IPR018060">
    <property type="entry name" value="HTH_AraC"/>
</dbReference>
<comment type="caution">
    <text evidence="6">The sequence shown here is derived from an EMBL/GenBank/DDBJ whole genome shotgun (WGS) entry which is preliminary data.</text>
</comment>
<evidence type="ECO:0000259" key="5">
    <source>
        <dbReference type="PROSITE" id="PS01124"/>
    </source>
</evidence>
<gene>
    <name evidence="6" type="ORF">CBM2586_A11672</name>
</gene>
<dbReference type="EMBL" id="OFSN01000001">
    <property type="protein sequence ID" value="SOY42119.1"/>
    <property type="molecule type" value="Genomic_DNA"/>
</dbReference>
<dbReference type="SUPFAM" id="SSF46689">
    <property type="entry name" value="Homeodomain-like"/>
    <property type="match status" value="2"/>
</dbReference>
<dbReference type="AlphaFoldDB" id="A0A975WSV1"/>
<dbReference type="PROSITE" id="PS01124">
    <property type="entry name" value="HTH_ARAC_FAMILY_2"/>
    <property type="match status" value="1"/>
</dbReference>
<keyword evidence="3" id="KW-0804">Transcription</keyword>
<evidence type="ECO:0000313" key="7">
    <source>
        <dbReference type="Proteomes" id="UP000257016"/>
    </source>
</evidence>
<protein>
    <recommendedName>
        <fullName evidence="5">HTH araC/xylS-type domain-containing protein</fullName>
    </recommendedName>
</protein>
<sequence length="213" mass="23188">MAFRNGALPPSESSPPGRLRARRPDSPVPQFLRFGQYSLQFALGGSVKISVLHGDGALMLGGTILTLPPPLMHANAPSSDEHAHPRLDAALKYIHRHLGEPLRLPLLAQLSRLSVGRFVTVFRLTLGVTPHRYIYLKRIHRAQCLLGQGHPPALAAHECGFYDQSHLTRCLKSQCGMTPRQFQTAMRTASAGAAPSRRVPLSQVASGNNRSIG</sequence>
<accession>A0A975WSV1</accession>
<dbReference type="PANTHER" id="PTHR46796">
    <property type="entry name" value="HTH-TYPE TRANSCRIPTIONAL ACTIVATOR RHAS-RELATED"/>
    <property type="match status" value="1"/>
</dbReference>
<evidence type="ECO:0000256" key="2">
    <source>
        <dbReference type="ARBA" id="ARBA00023125"/>
    </source>
</evidence>
<feature type="domain" description="HTH araC/xylS-type" evidence="5">
    <location>
        <begin position="88"/>
        <end position="185"/>
    </location>
</feature>
<evidence type="ECO:0000256" key="4">
    <source>
        <dbReference type="SAM" id="MobiDB-lite"/>
    </source>
</evidence>
<reference evidence="6 7" key="1">
    <citation type="submission" date="2018-01" db="EMBL/GenBank/DDBJ databases">
        <authorList>
            <person name="Clerissi C."/>
        </authorList>
    </citation>
    <scope>NUCLEOTIDE SEQUENCE [LARGE SCALE GENOMIC DNA]</scope>
    <source>
        <strain evidence="6">Cupriavidus taiwanensis LMG 19430</strain>
    </source>
</reference>
<dbReference type="InterPro" id="IPR009057">
    <property type="entry name" value="Homeodomain-like_sf"/>
</dbReference>
<proteinExistence type="predicted"/>
<evidence type="ECO:0000256" key="1">
    <source>
        <dbReference type="ARBA" id="ARBA00023015"/>
    </source>
</evidence>
<dbReference type="GO" id="GO:0003700">
    <property type="term" value="F:DNA-binding transcription factor activity"/>
    <property type="evidence" value="ECO:0007669"/>
    <property type="project" value="InterPro"/>
</dbReference>
<evidence type="ECO:0000256" key="3">
    <source>
        <dbReference type="ARBA" id="ARBA00023163"/>
    </source>
</evidence>